<evidence type="ECO:0000313" key="3">
    <source>
        <dbReference type="Proteomes" id="UP000677537"/>
    </source>
</evidence>
<dbReference type="AlphaFoldDB" id="A0A940MUU2"/>
<dbReference type="Proteomes" id="UP000677537">
    <property type="component" value="Unassembled WGS sequence"/>
</dbReference>
<dbReference type="EMBL" id="JAGIZA010000001">
    <property type="protein sequence ID" value="MBP0491355.1"/>
    <property type="molecule type" value="Genomic_DNA"/>
</dbReference>
<accession>A0A940MUU2</accession>
<evidence type="ECO:0000256" key="1">
    <source>
        <dbReference type="SAM" id="MobiDB-lite"/>
    </source>
</evidence>
<dbReference type="RefSeq" id="WP_209369822.1">
    <property type="nucleotide sequence ID" value="NZ_JAGIZA010000001.1"/>
</dbReference>
<gene>
    <name evidence="2" type="ORF">J5Y10_01035</name>
</gene>
<protein>
    <submittedName>
        <fullName evidence="2">Uncharacterized protein</fullName>
    </submittedName>
</protein>
<reference evidence="2" key="1">
    <citation type="submission" date="2021-03" db="EMBL/GenBank/DDBJ databases">
        <authorList>
            <person name="So Y."/>
        </authorList>
    </citation>
    <scope>NUCLEOTIDE SEQUENCE</scope>
    <source>
        <strain evidence="2">SG15</strain>
    </source>
</reference>
<sequence length="68" mass="7213">MSSKAHMPPVPPENQAPHHGGSTPGQGEVNPKEAKNTAANRAKYDPGQQGQTGSTGINTHHQGYQQDR</sequence>
<proteinExistence type="predicted"/>
<feature type="compositionally biased region" description="Polar residues" evidence="1">
    <location>
        <begin position="48"/>
        <end position="68"/>
    </location>
</feature>
<feature type="region of interest" description="Disordered" evidence="1">
    <location>
        <begin position="1"/>
        <end position="68"/>
    </location>
</feature>
<name>A0A940MUU2_9PROT</name>
<comment type="caution">
    <text evidence="2">The sequence shown here is derived from an EMBL/GenBank/DDBJ whole genome shotgun (WGS) entry which is preliminary data.</text>
</comment>
<organism evidence="2 3">
    <name type="scientific">Roseomonas indoligenes</name>
    <dbReference type="NCBI Taxonomy" id="2820811"/>
    <lineage>
        <taxon>Bacteria</taxon>
        <taxon>Pseudomonadati</taxon>
        <taxon>Pseudomonadota</taxon>
        <taxon>Alphaproteobacteria</taxon>
        <taxon>Acetobacterales</taxon>
        <taxon>Roseomonadaceae</taxon>
        <taxon>Roseomonas</taxon>
    </lineage>
</organism>
<keyword evidence="3" id="KW-1185">Reference proteome</keyword>
<evidence type="ECO:0000313" key="2">
    <source>
        <dbReference type="EMBL" id="MBP0491355.1"/>
    </source>
</evidence>